<organism evidence="1">
    <name type="scientific">marine sediment metagenome</name>
    <dbReference type="NCBI Taxonomy" id="412755"/>
    <lineage>
        <taxon>unclassified sequences</taxon>
        <taxon>metagenomes</taxon>
        <taxon>ecological metagenomes</taxon>
    </lineage>
</organism>
<evidence type="ECO:0000313" key="1">
    <source>
        <dbReference type="EMBL" id="GAH96880.1"/>
    </source>
</evidence>
<proteinExistence type="predicted"/>
<sequence length="33" mass="3893">TVKDFRRVPFKAKNIKEELLKLIASYDITKDVI</sequence>
<reference evidence="1" key="1">
    <citation type="journal article" date="2014" name="Front. Microbiol.">
        <title>High frequency of phylogenetically diverse reductive dehalogenase-homologous genes in deep subseafloor sedimentary metagenomes.</title>
        <authorList>
            <person name="Kawai M."/>
            <person name="Futagami T."/>
            <person name="Toyoda A."/>
            <person name="Takaki Y."/>
            <person name="Nishi S."/>
            <person name="Hori S."/>
            <person name="Arai W."/>
            <person name="Tsubouchi T."/>
            <person name="Morono Y."/>
            <person name="Uchiyama I."/>
            <person name="Ito T."/>
            <person name="Fujiyama A."/>
            <person name="Inagaki F."/>
            <person name="Takami H."/>
        </authorList>
    </citation>
    <scope>NUCLEOTIDE SEQUENCE</scope>
    <source>
        <strain evidence="1">Expedition CK06-06</strain>
    </source>
</reference>
<comment type="caution">
    <text evidence="1">The sequence shown here is derived from an EMBL/GenBank/DDBJ whole genome shotgun (WGS) entry which is preliminary data.</text>
</comment>
<accession>X1KTD5</accession>
<feature type="non-terminal residue" evidence="1">
    <location>
        <position position="33"/>
    </location>
</feature>
<dbReference type="EMBL" id="BARU01049865">
    <property type="protein sequence ID" value="GAH96880.1"/>
    <property type="molecule type" value="Genomic_DNA"/>
</dbReference>
<name>X1KTD5_9ZZZZ</name>
<feature type="non-terminal residue" evidence="1">
    <location>
        <position position="1"/>
    </location>
</feature>
<protein>
    <submittedName>
        <fullName evidence="1">Uncharacterized protein</fullName>
    </submittedName>
</protein>
<dbReference type="AlphaFoldDB" id="X1KTD5"/>
<gene>
    <name evidence="1" type="ORF">S03H2_73085</name>
</gene>